<organism evidence="1 2">
    <name type="scientific">Gordonia desulfuricans</name>
    <dbReference type="NCBI Taxonomy" id="89051"/>
    <lineage>
        <taxon>Bacteria</taxon>
        <taxon>Bacillati</taxon>
        <taxon>Actinomycetota</taxon>
        <taxon>Actinomycetes</taxon>
        <taxon>Mycobacteriales</taxon>
        <taxon>Gordoniaceae</taxon>
        <taxon>Gordonia</taxon>
    </lineage>
</organism>
<comment type="caution">
    <text evidence="1">The sequence shown here is derived from an EMBL/GenBank/DDBJ whole genome shotgun (WGS) entry which is preliminary data.</text>
</comment>
<evidence type="ECO:0000313" key="2">
    <source>
        <dbReference type="Proteomes" id="UP000466307"/>
    </source>
</evidence>
<name>A0A7K3LLH5_9ACTN</name>
<accession>A0A7K3LLH5</accession>
<dbReference type="AlphaFoldDB" id="A0A7K3LLH5"/>
<keyword evidence="2" id="KW-1185">Reference proteome</keyword>
<gene>
    <name evidence="1" type="ORF">GYA93_05735</name>
</gene>
<proteinExistence type="predicted"/>
<reference evidence="1 2" key="1">
    <citation type="submission" date="2020-01" db="EMBL/GenBank/DDBJ databases">
        <title>Investigation of new actinobacteria for the biodesulphurisation of diesel fuel.</title>
        <authorList>
            <person name="Athi Narayanan S.M."/>
        </authorList>
    </citation>
    <scope>NUCLEOTIDE SEQUENCE [LARGE SCALE GENOMIC DNA]</scope>
    <source>
        <strain evidence="1 2">213E</strain>
    </source>
</reference>
<evidence type="ECO:0008006" key="3">
    <source>
        <dbReference type="Google" id="ProtNLM"/>
    </source>
</evidence>
<dbReference type="RefSeq" id="WP_059036177.1">
    <property type="nucleotide sequence ID" value="NZ_JAADZU010000012.1"/>
</dbReference>
<sequence>MTGADGAHMRMDVDQVTAVVGYYRRVAQVVDAAAADLDGDAFGSWCGPDHDELGRRFAQTAGLLADRLRVQAASASSLAETLGRGVDHVVAADDEAAGALHSDAGTQS</sequence>
<dbReference type="Proteomes" id="UP000466307">
    <property type="component" value="Unassembled WGS sequence"/>
</dbReference>
<dbReference type="EMBL" id="JAADZU010000012">
    <property type="protein sequence ID" value="NDK89084.1"/>
    <property type="molecule type" value="Genomic_DNA"/>
</dbReference>
<evidence type="ECO:0000313" key="1">
    <source>
        <dbReference type="EMBL" id="NDK89084.1"/>
    </source>
</evidence>
<protein>
    <recommendedName>
        <fullName evidence="3">WXG100 family type VII secretion target</fullName>
    </recommendedName>
</protein>